<dbReference type="EMBL" id="CAJVPV010002558">
    <property type="protein sequence ID" value="CAG8529756.1"/>
    <property type="molecule type" value="Genomic_DNA"/>
</dbReference>
<comment type="caution">
    <text evidence="1">The sequence shown here is derived from an EMBL/GenBank/DDBJ whole genome shotgun (WGS) entry which is preliminary data.</text>
</comment>
<dbReference type="Proteomes" id="UP000789342">
    <property type="component" value="Unassembled WGS sequence"/>
</dbReference>
<evidence type="ECO:0000313" key="1">
    <source>
        <dbReference type="EMBL" id="CAG8529756.1"/>
    </source>
</evidence>
<sequence length="54" mass="6302">MLYKRSICEVNSLVSTDEKMAPRQRELTRVKHRRVHKCRGSCGNQLDDTDLAKK</sequence>
<proteinExistence type="predicted"/>
<protein>
    <submittedName>
        <fullName evidence="1">18705_t:CDS:1</fullName>
    </submittedName>
</protein>
<evidence type="ECO:0000313" key="2">
    <source>
        <dbReference type="Proteomes" id="UP000789342"/>
    </source>
</evidence>
<dbReference type="AlphaFoldDB" id="A0A9N9FFM7"/>
<organism evidence="1 2">
    <name type="scientific">Acaulospora morrowiae</name>
    <dbReference type="NCBI Taxonomy" id="94023"/>
    <lineage>
        <taxon>Eukaryota</taxon>
        <taxon>Fungi</taxon>
        <taxon>Fungi incertae sedis</taxon>
        <taxon>Mucoromycota</taxon>
        <taxon>Glomeromycotina</taxon>
        <taxon>Glomeromycetes</taxon>
        <taxon>Diversisporales</taxon>
        <taxon>Acaulosporaceae</taxon>
        <taxon>Acaulospora</taxon>
    </lineage>
</organism>
<name>A0A9N9FFM7_9GLOM</name>
<reference evidence="1" key="1">
    <citation type="submission" date="2021-06" db="EMBL/GenBank/DDBJ databases">
        <authorList>
            <person name="Kallberg Y."/>
            <person name="Tangrot J."/>
            <person name="Rosling A."/>
        </authorList>
    </citation>
    <scope>NUCLEOTIDE SEQUENCE</scope>
    <source>
        <strain evidence="1">CL551</strain>
    </source>
</reference>
<accession>A0A9N9FFM7</accession>
<gene>
    <name evidence="1" type="ORF">AMORRO_LOCUS4614</name>
</gene>
<keyword evidence="2" id="KW-1185">Reference proteome</keyword>